<protein>
    <recommendedName>
        <fullName evidence="1">tRNA(Ile)-lysidine synthetase</fullName>
        <ecNumber evidence="1">6.3.4.19</ecNumber>
    </recommendedName>
</protein>
<gene>
    <name evidence="11" type="primary">LOC116197631</name>
    <name evidence="8" type="ORF">CDL15_Pgr012529</name>
</gene>
<dbReference type="GO" id="GO:0005524">
    <property type="term" value="F:ATP binding"/>
    <property type="evidence" value="ECO:0007669"/>
    <property type="project" value="UniProtKB-KW"/>
</dbReference>
<proteinExistence type="inferred from homology"/>
<organism evidence="8 9">
    <name type="scientific">Punica granatum</name>
    <name type="common">Pomegranate</name>
    <dbReference type="NCBI Taxonomy" id="22663"/>
    <lineage>
        <taxon>Eukaryota</taxon>
        <taxon>Viridiplantae</taxon>
        <taxon>Streptophyta</taxon>
        <taxon>Embryophyta</taxon>
        <taxon>Tracheophyta</taxon>
        <taxon>Spermatophyta</taxon>
        <taxon>Magnoliopsida</taxon>
        <taxon>eudicotyledons</taxon>
        <taxon>Gunneridae</taxon>
        <taxon>Pentapetalae</taxon>
        <taxon>rosids</taxon>
        <taxon>malvids</taxon>
        <taxon>Myrtales</taxon>
        <taxon>Lythraceae</taxon>
        <taxon>Punica</taxon>
    </lineage>
</organism>
<evidence type="ECO:0000313" key="11">
    <source>
        <dbReference type="RefSeq" id="XP_031383670.1"/>
    </source>
</evidence>
<reference evidence="9" key="1">
    <citation type="journal article" date="2017" name="Plant J.">
        <title>The pomegranate (Punica granatum L.) genome and the genomics of punicalagin biosynthesis.</title>
        <authorList>
            <person name="Qin G."/>
            <person name="Xu C."/>
            <person name="Ming R."/>
            <person name="Tang H."/>
            <person name="Guyot R."/>
            <person name="Kramer E.M."/>
            <person name="Hu Y."/>
            <person name="Yi X."/>
            <person name="Qi Y."/>
            <person name="Xu X."/>
            <person name="Gao Z."/>
            <person name="Pan H."/>
            <person name="Jian J."/>
            <person name="Tian Y."/>
            <person name="Yue Z."/>
            <person name="Xu Y."/>
        </authorList>
    </citation>
    <scope>NUCLEOTIDE SEQUENCE [LARGE SCALE GENOMIC DNA]</scope>
    <source>
        <strain evidence="9">cv. Dabenzi</strain>
    </source>
</reference>
<reference evidence="11" key="4">
    <citation type="submission" date="2025-04" db="UniProtKB">
        <authorList>
            <consortium name="RefSeq"/>
        </authorList>
    </citation>
    <scope>IDENTIFICATION</scope>
    <source>
        <tissue evidence="11">Leaf</tissue>
    </source>
</reference>
<dbReference type="Proteomes" id="UP000197138">
    <property type="component" value="Unassembled WGS sequence"/>
</dbReference>
<dbReference type="EC" id="6.3.4.19" evidence="1"/>
<dbReference type="InterPro" id="IPR014729">
    <property type="entry name" value="Rossmann-like_a/b/a_fold"/>
</dbReference>
<reference evidence="10" key="3">
    <citation type="journal article" date="2020" name="Plant Biotechnol. J.">
        <title>The pomegranate (Punica granatum L.) draft genome dissects genetic divergence between soft- and hard-seeded cultivars.</title>
        <authorList>
            <person name="Luo X."/>
            <person name="Li H."/>
            <person name="Wu Z."/>
            <person name="Yao W."/>
            <person name="Zhao P."/>
            <person name="Cao D."/>
            <person name="Yu H."/>
            <person name="Li K."/>
            <person name="Poudel K."/>
            <person name="Zhao D."/>
            <person name="Zhang F."/>
            <person name="Xia X."/>
            <person name="Chen L."/>
            <person name="Wang Q."/>
            <person name="Jing D."/>
            <person name="Cao S."/>
        </authorList>
    </citation>
    <scope>NUCLEOTIDE SEQUENCE [LARGE SCALE GENOMIC DNA]</scope>
</reference>
<dbReference type="GO" id="GO:0032267">
    <property type="term" value="F:tRNA(Ile)-lysidine synthase activity"/>
    <property type="evidence" value="ECO:0007669"/>
    <property type="project" value="UniProtKB-EC"/>
</dbReference>
<dbReference type="NCBIfam" id="TIGR02432">
    <property type="entry name" value="lysidine_TilS_N"/>
    <property type="match status" value="1"/>
</dbReference>
<evidence type="ECO:0000256" key="4">
    <source>
        <dbReference type="ARBA" id="ARBA00022741"/>
    </source>
</evidence>
<keyword evidence="10" id="KW-1185">Reference proteome</keyword>
<evidence type="ECO:0000256" key="1">
    <source>
        <dbReference type="ARBA" id="ARBA00013267"/>
    </source>
</evidence>
<accession>A0A218Y031</accession>
<keyword evidence="4" id="KW-0547">Nucleotide-binding</keyword>
<evidence type="ECO:0000313" key="10">
    <source>
        <dbReference type="Proteomes" id="UP000515151"/>
    </source>
</evidence>
<dbReference type="PANTHER" id="PTHR43033">
    <property type="entry name" value="TRNA(ILE)-LYSIDINE SYNTHASE-RELATED"/>
    <property type="match status" value="1"/>
</dbReference>
<dbReference type="GO" id="GO:0008033">
    <property type="term" value="P:tRNA processing"/>
    <property type="evidence" value="ECO:0007669"/>
    <property type="project" value="UniProtKB-KW"/>
</dbReference>
<dbReference type="GeneID" id="116197631"/>
<dbReference type="AlphaFoldDB" id="A0A218Y031"/>
<dbReference type="RefSeq" id="XP_031383670.1">
    <property type="nucleotide sequence ID" value="XM_031527810.1"/>
</dbReference>
<dbReference type="PANTHER" id="PTHR43033:SF5">
    <property type="entry name" value="TRNA(ILE)-LYSIDINE SYNTHETASE"/>
    <property type="match status" value="1"/>
</dbReference>
<dbReference type="EMBL" id="MTKT01000661">
    <property type="protein sequence ID" value="OWM89892.1"/>
    <property type="molecule type" value="Genomic_DNA"/>
</dbReference>
<dbReference type="Pfam" id="PF01171">
    <property type="entry name" value="ATP_bind_3"/>
    <property type="match status" value="1"/>
</dbReference>
<reference evidence="8" key="2">
    <citation type="submission" date="2017-06" db="EMBL/GenBank/DDBJ databases">
        <title>The pomegranate genome and the genomics of punicalagin biosynthesis.</title>
        <authorList>
            <person name="Xu C."/>
        </authorList>
    </citation>
    <scope>NUCLEOTIDE SEQUENCE [LARGE SCALE GENOMIC DNA]</scope>
    <source>
        <tissue evidence="8">Fresh leaf</tissue>
    </source>
</reference>
<evidence type="ECO:0000256" key="6">
    <source>
        <dbReference type="ARBA" id="ARBA00048539"/>
    </source>
</evidence>
<dbReference type="InterPro" id="IPR011063">
    <property type="entry name" value="TilS/TtcA_N"/>
</dbReference>
<dbReference type="HAMAP" id="MF_01161">
    <property type="entry name" value="tRNA_Ile_lys_synt"/>
    <property type="match status" value="1"/>
</dbReference>
<keyword evidence="2" id="KW-0436">Ligase</keyword>
<evidence type="ECO:0000256" key="3">
    <source>
        <dbReference type="ARBA" id="ARBA00022694"/>
    </source>
</evidence>
<keyword evidence="3" id="KW-0819">tRNA processing</keyword>
<comment type="catalytic activity">
    <reaction evidence="6">
        <text>cytidine(34) in tRNA(Ile2) + L-lysine + ATP = lysidine(34) in tRNA(Ile2) + AMP + diphosphate + H(+)</text>
        <dbReference type="Rhea" id="RHEA:43744"/>
        <dbReference type="Rhea" id="RHEA-COMP:10625"/>
        <dbReference type="Rhea" id="RHEA-COMP:10670"/>
        <dbReference type="ChEBI" id="CHEBI:15378"/>
        <dbReference type="ChEBI" id="CHEBI:30616"/>
        <dbReference type="ChEBI" id="CHEBI:32551"/>
        <dbReference type="ChEBI" id="CHEBI:33019"/>
        <dbReference type="ChEBI" id="CHEBI:82748"/>
        <dbReference type="ChEBI" id="CHEBI:83665"/>
        <dbReference type="ChEBI" id="CHEBI:456215"/>
        <dbReference type="EC" id="6.3.4.19"/>
    </reaction>
</comment>
<dbReference type="InterPro" id="IPR012094">
    <property type="entry name" value="tRNA_Ile_lys_synt"/>
</dbReference>
<dbReference type="OrthoDB" id="198857at2759"/>
<evidence type="ECO:0000313" key="8">
    <source>
        <dbReference type="EMBL" id="OWM89892.1"/>
    </source>
</evidence>
<evidence type="ECO:0000256" key="2">
    <source>
        <dbReference type="ARBA" id="ARBA00022598"/>
    </source>
</evidence>
<evidence type="ECO:0000313" key="9">
    <source>
        <dbReference type="Proteomes" id="UP000197138"/>
    </source>
</evidence>
<evidence type="ECO:0000259" key="7">
    <source>
        <dbReference type="Pfam" id="PF01171"/>
    </source>
</evidence>
<sequence>MAPTSTTAFAHSIPRLASASRLKLPFICHGPISCSSSSLVAARFLRNCVLQEPAQDMSTYREKFSQRMAMAGLKPHHRIALGVSGGPDSMALCVLAAAWKTAGPDSTTRTNGFIDGLLAIIVDHGLRLESGEEAKTVQQRVSDIGIRCEIARCEWTDGRLKQGHLQEEAREMRYQIFQRLCNQQQFGVLLIAHHADDQAELFIIRLSRNSGVLGLAGMALTSELFSKFMHSRIMDLNHGILVVRPLLDFTKEDLYEICRADRLDWVEDPTNRSPSYVRNRIRMSLQNFSSTSTFMSELQALISACRRTRIYVDKTCSDLISRSLTITDLGYAVIDLPVLNASKVDDISLAKFCSIVVQFISQRHRPVRGSTSKLLLNYIRTFPCKTSLTAAGCYLSPAPGSKGTKVLVCCSVNCPLPSKTELFCLEDSKEDHEDDFISNELQGIIDLANSYSDLYCPDASDVRFLDTSSSVLTEAKRLNMISESTYRSILSMQEEEMKRFKPKYDSDYERKSLVGSANSSEAKLLEPGQTGKFMNRFSISWRWHEEFAGNCCRSCLVGQNKVAVKVRHMEERDWLYLSQLSRDQSSENGLAKSCLDRAISAGHCLRFLKALPAAARKSLPVLVDSDGLLLSIPIIGFKHCPLLEVSCKWKPTVPLGGGHSSFI</sequence>
<name>A0A218Y031_PUNGR</name>
<dbReference type="Proteomes" id="UP000515151">
    <property type="component" value="Chromosome 2"/>
</dbReference>
<dbReference type="SUPFAM" id="SSF52402">
    <property type="entry name" value="Adenine nucleotide alpha hydrolases-like"/>
    <property type="match status" value="1"/>
</dbReference>
<evidence type="ECO:0000256" key="5">
    <source>
        <dbReference type="ARBA" id="ARBA00022840"/>
    </source>
</evidence>
<dbReference type="CDD" id="cd01992">
    <property type="entry name" value="TilS_N"/>
    <property type="match status" value="1"/>
</dbReference>
<keyword evidence="5" id="KW-0067">ATP-binding</keyword>
<dbReference type="InterPro" id="IPR012795">
    <property type="entry name" value="tRNA_Ile_lys_synt_N"/>
</dbReference>
<feature type="domain" description="tRNA(Ile)-lysidine/2-thiocytidine synthase N-terminal" evidence="7">
    <location>
        <begin position="79"/>
        <end position="283"/>
    </location>
</feature>
<dbReference type="Gene3D" id="3.40.50.620">
    <property type="entry name" value="HUPs"/>
    <property type="match status" value="1"/>
</dbReference>